<keyword evidence="4" id="KW-1185">Reference proteome</keyword>
<organism evidence="3 4">
    <name type="scientific">Paenibacillus albidus</name>
    <dbReference type="NCBI Taxonomy" id="2041023"/>
    <lineage>
        <taxon>Bacteria</taxon>
        <taxon>Bacillati</taxon>
        <taxon>Bacillota</taxon>
        <taxon>Bacilli</taxon>
        <taxon>Bacillales</taxon>
        <taxon>Paenibacillaceae</taxon>
        <taxon>Paenibacillus</taxon>
    </lineage>
</organism>
<protein>
    <submittedName>
        <fullName evidence="3">Transcriptional regulator</fullName>
    </submittedName>
</protein>
<accession>A0A917FNG6</accession>
<feature type="domain" description="Putative sugar diacid recognition" evidence="1">
    <location>
        <begin position="4"/>
        <end position="131"/>
    </location>
</feature>
<reference evidence="3" key="2">
    <citation type="submission" date="2020-09" db="EMBL/GenBank/DDBJ databases">
        <authorList>
            <person name="Sun Q."/>
            <person name="Zhou Y."/>
        </authorList>
    </citation>
    <scope>NUCLEOTIDE SEQUENCE</scope>
    <source>
        <strain evidence="3">CGMCC 1.16134</strain>
    </source>
</reference>
<evidence type="ECO:0000313" key="3">
    <source>
        <dbReference type="EMBL" id="GGF95606.1"/>
    </source>
</evidence>
<dbReference type="RefSeq" id="WP_189029029.1">
    <property type="nucleotide sequence ID" value="NZ_BMKR01000023.1"/>
</dbReference>
<dbReference type="InterPro" id="IPR025736">
    <property type="entry name" value="PucR_C-HTH_dom"/>
</dbReference>
<dbReference type="PANTHER" id="PTHR33744">
    <property type="entry name" value="CARBOHYDRATE DIACID REGULATOR"/>
    <property type="match status" value="1"/>
</dbReference>
<dbReference type="PANTHER" id="PTHR33744:SF15">
    <property type="entry name" value="CARBOHYDRATE DIACID REGULATOR"/>
    <property type="match status" value="1"/>
</dbReference>
<reference evidence="3" key="1">
    <citation type="journal article" date="2014" name="Int. J. Syst. Evol. Microbiol.">
        <title>Complete genome sequence of Corynebacterium casei LMG S-19264T (=DSM 44701T), isolated from a smear-ripened cheese.</title>
        <authorList>
            <consortium name="US DOE Joint Genome Institute (JGI-PGF)"/>
            <person name="Walter F."/>
            <person name="Albersmeier A."/>
            <person name="Kalinowski J."/>
            <person name="Ruckert C."/>
        </authorList>
    </citation>
    <scope>NUCLEOTIDE SEQUENCE</scope>
    <source>
        <strain evidence="3">CGMCC 1.16134</strain>
    </source>
</reference>
<dbReference type="Gene3D" id="1.10.10.2840">
    <property type="entry name" value="PucR C-terminal helix-turn-helix domain"/>
    <property type="match status" value="1"/>
</dbReference>
<dbReference type="EMBL" id="BMKR01000023">
    <property type="protein sequence ID" value="GGF95606.1"/>
    <property type="molecule type" value="Genomic_DNA"/>
</dbReference>
<dbReference type="InterPro" id="IPR008599">
    <property type="entry name" value="Diacid_rec"/>
</dbReference>
<evidence type="ECO:0000259" key="2">
    <source>
        <dbReference type="Pfam" id="PF13556"/>
    </source>
</evidence>
<gene>
    <name evidence="3" type="ORF">GCM10010912_45690</name>
</gene>
<evidence type="ECO:0000259" key="1">
    <source>
        <dbReference type="Pfam" id="PF05651"/>
    </source>
</evidence>
<dbReference type="InterPro" id="IPR051448">
    <property type="entry name" value="CdaR-like_regulators"/>
</dbReference>
<dbReference type="InterPro" id="IPR042070">
    <property type="entry name" value="PucR_C-HTH_sf"/>
</dbReference>
<proteinExistence type="predicted"/>
<name>A0A917FNG6_9BACL</name>
<dbReference type="AlphaFoldDB" id="A0A917FNG6"/>
<evidence type="ECO:0000313" key="4">
    <source>
        <dbReference type="Proteomes" id="UP000637643"/>
    </source>
</evidence>
<dbReference type="Proteomes" id="UP000637643">
    <property type="component" value="Unassembled WGS sequence"/>
</dbReference>
<feature type="domain" description="PucR C-terminal helix-turn-helix" evidence="2">
    <location>
        <begin position="281"/>
        <end position="334"/>
    </location>
</feature>
<dbReference type="Pfam" id="PF05651">
    <property type="entry name" value="Diacid_rec"/>
    <property type="match status" value="1"/>
</dbReference>
<dbReference type="Pfam" id="PF13556">
    <property type="entry name" value="HTH_30"/>
    <property type="match status" value="1"/>
</dbReference>
<comment type="caution">
    <text evidence="3">The sequence shown here is derived from an EMBL/GenBank/DDBJ whole genome shotgun (WGS) entry which is preliminary data.</text>
</comment>
<sequence length="342" mass="38767">MFQLSKKQAQEIVDKMMQDIPYNINIMNEQGVIVGSGRKERVGTVHSGAVKALETGRMIEVWEDSRFEKKGTNEPIVIDQQRVGVIGISGNPDEVRPFCNIVRTTVSLLIEQKTALQNLAHEANRTKVFIEMLLAHQGTYSQKLRKEAVPYNLDLALPTIVFYIRHLQVDDRISKLLLRYPSFVIQGDTHLLLLQNDPYPARLLAQLVEDQPQARIASGRLEGNIGESFRQAQSAMNVLLALRPPSQTIGYEEVEFLVRFSHAKLTDTSQAVSKLEDSIDLLDTLRSFIQQDCSVARTAAELNIHRNTLQYRLKRIESITGKDPRKLLQLIELTHGLLSLYK</sequence>